<keyword evidence="4" id="KW-0963">Cytoplasm</keyword>
<dbReference type="PANTHER" id="PTHR11645:SF0">
    <property type="entry name" value="PYRROLINE-5-CARBOXYLATE REDUCTASE 3"/>
    <property type="match status" value="1"/>
</dbReference>
<comment type="subcellular location">
    <subcellularLocation>
        <location evidence="4">Cytoplasm</location>
    </subcellularLocation>
</comment>
<dbReference type="InterPro" id="IPR008927">
    <property type="entry name" value="6-PGluconate_DH-like_C_sf"/>
</dbReference>
<dbReference type="InterPro" id="IPR029036">
    <property type="entry name" value="P5CR_dimer"/>
</dbReference>
<keyword evidence="4" id="KW-0641">Proline biosynthesis</keyword>
<dbReference type="SUPFAM" id="SSF51735">
    <property type="entry name" value="NAD(P)-binding Rossmann-fold domains"/>
    <property type="match status" value="1"/>
</dbReference>
<dbReference type="InterPro" id="IPR000304">
    <property type="entry name" value="Pyrroline-COOH_reductase"/>
</dbReference>
<dbReference type="Pfam" id="PF03807">
    <property type="entry name" value="F420_oxidored"/>
    <property type="match status" value="1"/>
</dbReference>
<comment type="catalytic activity">
    <reaction evidence="4">
        <text>L-proline + NAD(+) = (S)-1-pyrroline-5-carboxylate + NADH + 2 H(+)</text>
        <dbReference type="Rhea" id="RHEA:14105"/>
        <dbReference type="ChEBI" id="CHEBI:15378"/>
        <dbReference type="ChEBI" id="CHEBI:17388"/>
        <dbReference type="ChEBI" id="CHEBI:57540"/>
        <dbReference type="ChEBI" id="CHEBI:57945"/>
        <dbReference type="ChEBI" id="CHEBI:60039"/>
        <dbReference type="EC" id="1.5.1.2"/>
    </reaction>
</comment>
<comment type="pathway">
    <text evidence="4">Amino-acid biosynthesis; L-proline biosynthesis; L-proline from L-glutamate 5-semialdehyde: step 1/1.</text>
</comment>
<comment type="similarity">
    <text evidence="1 4">Belongs to the pyrroline-5-carboxylate reductase family.</text>
</comment>
<gene>
    <name evidence="4 8" type="primary">proC</name>
    <name evidence="8" type="ORF">RT717_08435</name>
</gene>
<proteinExistence type="inferred from homology"/>
<accession>A0ABZ0IYB7</accession>
<dbReference type="Gene3D" id="3.40.50.720">
    <property type="entry name" value="NAD(P)-binding Rossmann-like Domain"/>
    <property type="match status" value="1"/>
</dbReference>
<dbReference type="PANTHER" id="PTHR11645">
    <property type="entry name" value="PYRROLINE-5-CARBOXYLATE REDUCTASE"/>
    <property type="match status" value="1"/>
</dbReference>
<feature type="domain" description="Pyrroline-5-carboxylate reductase catalytic N-terminal" evidence="6">
    <location>
        <begin position="2"/>
        <end position="96"/>
    </location>
</feature>
<dbReference type="NCBIfam" id="TIGR00112">
    <property type="entry name" value="proC"/>
    <property type="match status" value="1"/>
</dbReference>
<sequence>MKISIIGGGNLGVAIAEGIIKKNYAKAEDITVTRRNVQLLDQLAEKGVNISADNVQATESADMVILAIKPKQTKEVLQQIKFAVEKKGPIVVSVVTGVLIQDMKAVLGAQALVYRAMPNTAIAICESMTCLAGDESNKDASEAVLKLFSQLGSAIYIQEELMNASTILGACGIAYALRFIRAASQGGIEIGFSAKVAQLIATQTVKGAASLLLEGGRHPEYEIDKVTTPQGCTIAGLNEMEHQGFSSALIKGIITSYNKI</sequence>
<keyword evidence="4" id="KW-0028">Amino-acid biosynthesis</keyword>
<evidence type="ECO:0000259" key="7">
    <source>
        <dbReference type="Pfam" id="PF14748"/>
    </source>
</evidence>
<keyword evidence="9" id="KW-1185">Reference proteome</keyword>
<evidence type="ECO:0000313" key="9">
    <source>
        <dbReference type="Proteomes" id="UP001302349"/>
    </source>
</evidence>
<evidence type="ECO:0000256" key="2">
    <source>
        <dbReference type="ARBA" id="ARBA00022857"/>
    </source>
</evidence>
<reference evidence="8 9" key="1">
    <citation type="journal article" date="2023" name="Microbiol. Resour. Announc.">
        <title>Complete Genome Sequence of Imperialibacter roseus strain P4T.</title>
        <authorList>
            <person name="Tizabi D.R."/>
            <person name="Bachvaroff T."/>
            <person name="Hill R.T."/>
        </authorList>
    </citation>
    <scope>NUCLEOTIDE SEQUENCE [LARGE SCALE GENOMIC DNA]</scope>
    <source>
        <strain evidence="8 9">P4T</strain>
    </source>
</reference>
<evidence type="ECO:0000256" key="1">
    <source>
        <dbReference type="ARBA" id="ARBA00005525"/>
    </source>
</evidence>
<dbReference type="EMBL" id="CP136051">
    <property type="protein sequence ID" value="WOK08662.1"/>
    <property type="molecule type" value="Genomic_DNA"/>
</dbReference>
<dbReference type="Pfam" id="PF14748">
    <property type="entry name" value="P5CR_dimer"/>
    <property type="match status" value="1"/>
</dbReference>
<dbReference type="EC" id="1.5.1.2" evidence="4 5"/>
<dbReference type="RefSeq" id="WP_317491297.1">
    <property type="nucleotide sequence ID" value="NZ_CP136051.1"/>
</dbReference>
<feature type="domain" description="Pyrroline-5-carboxylate reductase dimerisation" evidence="7">
    <location>
        <begin position="159"/>
        <end position="259"/>
    </location>
</feature>
<dbReference type="GO" id="GO:0004735">
    <property type="term" value="F:pyrroline-5-carboxylate reductase activity"/>
    <property type="evidence" value="ECO:0007669"/>
    <property type="project" value="UniProtKB-EC"/>
</dbReference>
<dbReference type="Gene3D" id="1.10.3730.10">
    <property type="entry name" value="ProC C-terminal domain-like"/>
    <property type="match status" value="1"/>
</dbReference>
<keyword evidence="2 4" id="KW-0521">NADP</keyword>
<dbReference type="SUPFAM" id="SSF48179">
    <property type="entry name" value="6-phosphogluconate dehydrogenase C-terminal domain-like"/>
    <property type="match status" value="1"/>
</dbReference>
<evidence type="ECO:0000259" key="6">
    <source>
        <dbReference type="Pfam" id="PF03807"/>
    </source>
</evidence>
<comment type="function">
    <text evidence="4">Catalyzes the reduction of 1-pyrroline-5-carboxylate (PCA) to L-proline.</text>
</comment>
<organism evidence="8 9">
    <name type="scientific">Imperialibacter roseus</name>
    <dbReference type="NCBI Taxonomy" id="1324217"/>
    <lineage>
        <taxon>Bacteria</taxon>
        <taxon>Pseudomonadati</taxon>
        <taxon>Bacteroidota</taxon>
        <taxon>Cytophagia</taxon>
        <taxon>Cytophagales</taxon>
        <taxon>Flammeovirgaceae</taxon>
        <taxon>Imperialibacter</taxon>
    </lineage>
</organism>
<dbReference type="HAMAP" id="MF_01925">
    <property type="entry name" value="P5C_reductase"/>
    <property type="match status" value="1"/>
</dbReference>
<dbReference type="InterPro" id="IPR028939">
    <property type="entry name" value="P5C_Rdtase_cat_N"/>
</dbReference>
<keyword evidence="3 4" id="KW-0560">Oxidoreductase</keyword>
<dbReference type="InterPro" id="IPR036291">
    <property type="entry name" value="NAD(P)-bd_dom_sf"/>
</dbReference>
<evidence type="ECO:0000256" key="5">
    <source>
        <dbReference type="NCBIfam" id="TIGR00112"/>
    </source>
</evidence>
<evidence type="ECO:0000256" key="4">
    <source>
        <dbReference type="HAMAP-Rule" id="MF_01925"/>
    </source>
</evidence>
<protein>
    <recommendedName>
        <fullName evidence="4 5">Pyrroline-5-carboxylate reductase</fullName>
        <shortName evidence="4">P5C reductase</shortName>
        <shortName evidence="4">P5CR</shortName>
        <ecNumber evidence="4 5">1.5.1.2</ecNumber>
    </recommendedName>
    <alternativeName>
        <fullName evidence="4">PCA reductase</fullName>
    </alternativeName>
</protein>
<dbReference type="PIRSF" id="PIRSF000193">
    <property type="entry name" value="Pyrrol-5-carb_rd"/>
    <property type="match status" value="1"/>
</dbReference>
<name>A0ABZ0IYB7_9BACT</name>
<evidence type="ECO:0000256" key="3">
    <source>
        <dbReference type="ARBA" id="ARBA00023002"/>
    </source>
</evidence>
<comment type="catalytic activity">
    <reaction evidence="4">
        <text>L-proline + NADP(+) = (S)-1-pyrroline-5-carboxylate + NADPH + 2 H(+)</text>
        <dbReference type="Rhea" id="RHEA:14109"/>
        <dbReference type="ChEBI" id="CHEBI:15378"/>
        <dbReference type="ChEBI" id="CHEBI:17388"/>
        <dbReference type="ChEBI" id="CHEBI:57783"/>
        <dbReference type="ChEBI" id="CHEBI:58349"/>
        <dbReference type="ChEBI" id="CHEBI:60039"/>
        <dbReference type="EC" id="1.5.1.2"/>
    </reaction>
</comment>
<dbReference type="Proteomes" id="UP001302349">
    <property type="component" value="Chromosome"/>
</dbReference>
<evidence type="ECO:0000313" key="8">
    <source>
        <dbReference type="EMBL" id="WOK08662.1"/>
    </source>
</evidence>